<feature type="compositionally biased region" description="Polar residues" evidence="6">
    <location>
        <begin position="519"/>
        <end position="532"/>
    </location>
</feature>
<name>A0A316UZQ6_9BASI</name>
<feature type="compositionally biased region" description="Basic and acidic residues" evidence="6">
    <location>
        <begin position="235"/>
        <end position="249"/>
    </location>
</feature>
<feature type="compositionally biased region" description="Basic and acidic residues" evidence="6">
    <location>
        <begin position="31"/>
        <end position="74"/>
    </location>
</feature>
<feature type="region of interest" description="Disordered" evidence="6">
    <location>
        <begin position="22"/>
        <end position="140"/>
    </location>
</feature>
<organism evidence="7 8">
    <name type="scientific">Jaminaea rosea</name>
    <dbReference type="NCBI Taxonomy" id="1569628"/>
    <lineage>
        <taxon>Eukaryota</taxon>
        <taxon>Fungi</taxon>
        <taxon>Dikarya</taxon>
        <taxon>Basidiomycota</taxon>
        <taxon>Ustilaginomycotina</taxon>
        <taxon>Exobasidiomycetes</taxon>
        <taxon>Microstromatales</taxon>
        <taxon>Microstromatales incertae sedis</taxon>
        <taxon>Jaminaea</taxon>
    </lineage>
</organism>
<evidence type="ECO:0000256" key="6">
    <source>
        <dbReference type="SAM" id="MobiDB-lite"/>
    </source>
</evidence>
<sequence length="904" mass="97819">MSEFQKESLSLEETNKVRISLGLKPLVDDSASAKKDKDGGAEEAPKDKDQIAEENYKKRREQEAKAKEDEEIRQRIAKAQNKRQLRRQLRGPTLGDEDPSTSSAPGPSDSKSTVKWLRQAQKKAKEHAERRAKELEEQEAAATYGEADLAGLRVAHDMDDFDLQEGDEGRILTLRDSRILDGDEDELMDSALEQKELDRRNELRKKGPKQYTGIDDEDEMTSAALGKKQGVLSKYDADIPEGQRRDRAIIGDSDGGFRLGGSTETNAERKAKKQRELEEEARKANRSLLSLDYSKNQEVSDYLAPGDVGFKKSKGKKKKRPAASKIKLDDDEEDAQQQSASADVEMEPIVHARRQAEKRDNLVDDDELAASLAKARRAKAKKAISKMTPEEIAKNLAAQKAAEEAAERKGGVDATGDFNMAVTGSHGEAAPADAPGMTFDETSEFIRNIGNRPASPEQRRSRSRGVSVKREPSEPAPAQGVDADSLLSTTAVPAIKREPGEDDDELMEGAEDLDGEGHSATSPTPRDATSGSPDPGLGTAAERLVSNGLAGTLGMLRSQGILESMTPEQRRREAEQRSYDAWKAKRQAEEALREHERHMSKLQGSAKDQATREYENKMRELEEAKRAEERFKDYKPDIDIKYHDEHGRVLNNHEAWKLLSHTFHGKMPGRAKQEKAKQRIEEERKKERMAAGEAQDMSKAFRDRQAREGQAHMVLSVGARGNAPQEFADSIGPNLVQQRANKRAQQSGGASGSAAGPSGFRPGESSKGMASVVPRQVGGATSSLRATPSEAGMRSLRPPGFNVIEGDGAGASGSQSPSGSAAPPGFRSAAGLTSGSSSFSPVPPPVQTTSSSATKSGFQPVDAAPAAPSSSANGGGASTTNGIGGGFKLSLGTKRKADEQGGRQ</sequence>
<proteinExistence type="inferred from homology"/>
<dbReference type="Pfam" id="PF19252">
    <property type="entry name" value="HIND"/>
    <property type="match status" value="1"/>
</dbReference>
<feature type="compositionally biased region" description="Acidic residues" evidence="6">
    <location>
        <begin position="500"/>
        <end position="514"/>
    </location>
</feature>
<keyword evidence="5" id="KW-0539">Nucleus</keyword>
<feature type="compositionally biased region" description="Basic and acidic residues" evidence="6">
    <location>
        <begin position="671"/>
        <end position="690"/>
    </location>
</feature>
<feature type="compositionally biased region" description="Gly residues" evidence="6">
    <location>
        <begin position="873"/>
        <end position="887"/>
    </location>
</feature>
<dbReference type="Pfam" id="PF03343">
    <property type="entry name" value="SART-1"/>
    <property type="match status" value="1"/>
</dbReference>
<dbReference type="InterPro" id="IPR045347">
    <property type="entry name" value="HIND"/>
</dbReference>
<feature type="compositionally biased region" description="Basic and acidic residues" evidence="6">
    <location>
        <begin position="126"/>
        <end position="135"/>
    </location>
</feature>
<feature type="compositionally biased region" description="Low complexity" evidence="6">
    <location>
        <begin position="812"/>
        <end position="840"/>
    </location>
</feature>
<feature type="compositionally biased region" description="Basic residues" evidence="6">
    <location>
        <begin position="80"/>
        <end position="89"/>
    </location>
</feature>
<dbReference type="GO" id="GO:0045292">
    <property type="term" value="P:mRNA cis splicing, via spliceosome"/>
    <property type="evidence" value="ECO:0007669"/>
    <property type="project" value="TreeGrafter"/>
</dbReference>
<dbReference type="EMBL" id="KZ819662">
    <property type="protein sequence ID" value="PWN30464.1"/>
    <property type="molecule type" value="Genomic_DNA"/>
</dbReference>
<dbReference type="Proteomes" id="UP000245884">
    <property type="component" value="Unassembled WGS sequence"/>
</dbReference>
<evidence type="ECO:0000256" key="4">
    <source>
        <dbReference type="ARBA" id="ARBA00023187"/>
    </source>
</evidence>
<evidence type="ECO:0000256" key="5">
    <source>
        <dbReference type="ARBA" id="ARBA00023242"/>
    </source>
</evidence>
<feature type="compositionally biased region" description="Low complexity" evidence="6">
    <location>
        <begin position="863"/>
        <end position="872"/>
    </location>
</feature>
<comment type="subcellular location">
    <subcellularLocation>
        <location evidence="1">Nucleus</location>
    </subcellularLocation>
</comment>
<keyword evidence="3" id="KW-0507">mRNA processing</keyword>
<feature type="region of interest" description="Disordered" evidence="6">
    <location>
        <begin position="557"/>
        <end position="614"/>
    </location>
</feature>
<dbReference type="OrthoDB" id="5583at2759"/>
<evidence type="ECO:0000313" key="8">
    <source>
        <dbReference type="Proteomes" id="UP000245884"/>
    </source>
</evidence>
<gene>
    <name evidence="7" type="ORF">BDZ90DRAFT_257546</name>
</gene>
<feature type="compositionally biased region" description="Basic and acidic residues" evidence="6">
    <location>
        <begin position="699"/>
        <end position="710"/>
    </location>
</feature>
<accession>A0A316UZQ6</accession>
<dbReference type="STRING" id="1569628.A0A316UZQ6"/>
<feature type="compositionally biased region" description="Basic and acidic residues" evidence="6">
    <location>
        <begin position="568"/>
        <end position="599"/>
    </location>
</feature>
<feature type="compositionally biased region" description="Basic and acidic residues" evidence="6">
    <location>
        <begin position="895"/>
        <end position="904"/>
    </location>
</feature>
<evidence type="ECO:0000313" key="7">
    <source>
        <dbReference type="EMBL" id="PWN30464.1"/>
    </source>
</evidence>
<keyword evidence="4" id="KW-0508">mRNA splicing</keyword>
<evidence type="ECO:0008006" key="9">
    <source>
        <dbReference type="Google" id="ProtNLM"/>
    </source>
</evidence>
<feature type="region of interest" description="Disordered" evidence="6">
    <location>
        <begin position="197"/>
        <end position="348"/>
    </location>
</feature>
<dbReference type="RefSeq" id="XP_025365076.1">
    <property type="nucleotide sequence ID" value="XM_025507965.1"/>
</dbReference>
<dbReference type="PANTHER" id="PTHR14152">
    <property type="entry name" value="SQUAMOUS CELL CARCINOMA ANTIGEN RECOGNISED BY CYTOTOXIC T LYMPHOCYTES"/>
    <property type="match status" value="1"/>
</dbReference>
<dbReference type="PANTHER" id="PTHR14152:SF5">
    <property type="entry name" value="U4_U6.U5 TRI-SNRNP-ASSOCIATED PROTEIN 1"/>
    <property type="match status" value="1"/>
</dbReference>
<dbReference type="AlphaFoldDB" id="A0A316UZQ6"/>
<evidence type="ECO:0000256" key="1">
    <source>
        <dbReference type="ARBA" id="ARBA00004123"/>
    </source>
</evidence>
<evidence type="ECO:0000256" key="3">
    <source>
        <dbReference type="ARBA" id="ARBA00022664"/>
    </source>
</evidence>
<comment type="similarity">
    <text evidence="2">Belongs to the SNU66/SART1 family.</text>
</comment>
<dbReference type="GO" id="GO:0000481">
    <property type="term" value="P:maturation of 5S rRNA"/>
    <property type="evidence" value="ECO:0007669"/>
    <property type="project" value="TreeGrafter"/>
</dbReference>
<feature type="region of interest" description="Disordered" evidence="6">
    <location>
        <begin position="665"/>
        <end position="904"/>
    </location>
</feature>
<dbReference type="GO" id="GO:0046540">
    <property type="term" value="C:U4/U6 x U5 tri-snRNP complex"/>
    <property type="evidence" value="ECO:0007669"/>
    <property type="project" value="InterPro"/>
</dbReference>
<feature type="compositionally biased region" description="Basic and acidic residues" evidence="6">
    <location>
        <begin position="266"/>
        <end position="283"/>
    </location>
</feature>
<keyword evidence="8" id="KW-1185">Reference proteome</keyword>
<feature type="compositionally biased region" description="Basic and acidic residues" evidence="6">
    <location>
        <begin position="402"/>
        <end position="411"/>
    </location>
</feature>
<feature type="compositionally biased region" description="Basic residues" evidence="6">
    <location>
        <begin position="311"/>
        <end position="322"/>
    </location>
</feature>
<dbReference type="GeneID" id="37029788"/>
<reference evidence="7 8" key="1">
    <citation type="journal article" date="2018" name="Mol. Biol. Evol.">
        <title>Broad Genomic Sampling Reveals a Smut Pathogenic Ancestry of the Fungal Clade Ustilaginomycotina.</title>
        <authorList>
            <person name="Kijpornyongpan T."/>
            <person name="Mondo S.J."/>
            <person name="Barry K."/>
            <person name="Sandor L."/>
            <person name="Lee J."/>
            <person name="Lipzen A."/>
            <person name="Pangilinan J."/>
            <person name="LaButti K."/>
            <person name="Hainaut M."/>
            <person name="Henrissat B."/>
            <person name="Grigoriev I.V."/>
            <person name="Spatafora J.W."/>
            <person name="Aime M.C."/>
        </authorList>
    </citation>
    <scope>NUCLEOTIDE SEQUENCE [LARGE SCALE GENOMIC DNA]</scope>
    <source>
        <strain evidence="7 8">MCA 5214</strain>
    </source>
</reference>
<evidence type="ECO:0000256" key="2">
    <source>
        <dbReference type="ARBA" id="ARBA00006076"/>
    </source>
</evidence>
<protein>
    <recommendedName>
        <fullName evidence="9">SART-1 protein</fullName>
    </recommendedName>
</protein>
<feature type="region of interest" description="Disordered" evidence="6">
    <location>
        <begin position="402"/>
        <end position="545"/>
    </location>
</feature>
<feature type="compositionally biased region" description="Polar residues" evidence="6">
    <location>
        <begin position="100"/>
        <end position="113"/>
    </location>
</feature>
<feature type="compositionally biased region" description="Low complexity" evidence="6">
    <location>
        <begin position="744"/>
        <end position="759"/>
    </location>
</feature>
<dbReference type="InterPro" id="IPR005011">
    <property type="entry name" value="SNU66/SART1"/>
</dbReference>